<accession>A0A0A9DL17</accession>
<dbReference type="AlphaFoldDB" id="A0A0A9DL17"/>
<reference evidence="1" key="1">
    <citation type="submission" date="2014-09" db="EMBL/GenBank/DDBJ databases">
        <authorList>
            <person name="Magalhaes I.L.F."/>
            <person name="Oliveira U."/>
            <person name="Santos F.R."/>
            <person name="Vidigal T.H.D.A."/>
            <person name="Brescovit A.D."/>
            <person name="Santos A.J."/>
        </authorList>
    </citation>
    <scope>NUCLEOTIDE SEQUENCE</scope>
    <source>
        <tissue evidence="1">Shoot tissue taken approximately 20 cm above the soil surface</tissue>
    </source>
</reference>
<organism evidence="1">
    <name type="scientific">Arundo donax</name>
    <name type="common">Giant reed</name>
    <name type="synonym">Donax arundinaceus</name>
    <dbReference type="NCBI Taxonomy" id="35708"/>
    <lineage>
        <taxon>Eukaryota</taxon>
        <taxon>Viridiplantae</taxon>
        <taxon>Streptophyta</taxon>
        <taxon>Embryophyta</taxon>
        <taxon>Tracheophyta</taxon>
        <taxon>Spermatophyta</taxon>
        <taxon>Magnoliopsida</taxon>
        <taxon>Liliopsida</taxon>
        <taxon>Poales</taxon>
        <taxon>Poaceae</taxon>
        <taxon>PACMAD clade</taxon>
        <taxon>Arundinoideae</taxon>
        <taxon>Arundineae</taxon>
        <taxon>Arundo</taxon>
    </lineage>
</organism>
<dbReference type="EMBL" id="GBRH01211540">
    <property type="protein sequence ID" value="JAD86355.1"/>
    <property type="molecule type" value="Transcribed_RNA"/>
</dbReference>
<sequence>MFANDCPKSDWIEAIVMTSTLSLGYRSREAYMTSTCSDVRTRDDYYFLRKL</sequence>
<proteinExistence type="predicted"/>
<protein>
    <submittedName>
        <fullName evidence="1">Uncharacterized protein</fullName>
    </submittedName>
</protein>
<evidence type="ECO:0000313" key="1">
    <source>
        <dbReference type="EMBL" id="JAD86355.1"/>
    </source>
</evidence>
<name>A0A0A9DL17_ARUDO</name>
<reference evidence="1" key="2">
    <citation type="journal article" date="2015" name="Data Brief">
        <title>Shoot transcriptome of the giant reed, Arundo donax.</title>
        <authorList>
            <person name="Barrero R.A."/>
            <person name="Guerrero F.D."/>
            <person name="Moolhuijzen P."/>
            <person name="Goolsby J.A."/>
            <person name="Tidwell J."/>
            <person name="Bellgard S.E."/>
            <person name="Bellgard M.I."/>
        </authorList>
    </citation>
    <scope>NUCLEOTIDE SEQUENCE</scope>
    <source>
        <tissue evidence="1">Shoot tissue taken approximately 20 cm above the soil surface</tissue>
    </source>
</reference>